<accession>A0A1L6J771</accession>
<reference evidence="9" key="2">
    <citation type="submission" date="2016-12" db="EMBL/GenBank/DDBJ databases">
        <title>Whole genome sequencing of Sphingomonas sp. ABOJV.</title>
        <authorList>
            <person name="Conlan S."/>
            <person name="Thomas P.J."/>
            <person name="Mullikin J."/>
            <person name="Palmore T.N."/>
            <person name="Frank K.M."/>
            <person name="Segre J.A."/>
        </authorList>
    </citation>
    <scope>NUCLEOTIDE SEQUENCE [LARGE SCALE GENOMIC DNA]</scope>
    <source>
        <strain evidence="9">ABOJV</strain>
    </source>
</reference>
<dbReference type="Proteomes" id="UP000185161">
    <property type="component" value="Chromosome"/>
</dbReference>
<evidence type="ECO:0000256" key="3">
    <source>
        <dbReference type="ARBA" id="ARBA00022729"/>
    </source>
</evidence>
<dbReference type="Pfam" id="PF06629">
    <property type="entry name" value="MipA"/>
    <property type="match status" value="1"/>
</dbReference>
<evidence type="ECO:0000256" key="1">
    <source>
        <dbReference type="ARBA" id="ARBA00004442"/>
    </source>
</evidence>
<proteinExistence type="inferred from homology"/>
<sequence>MRIVLLASLLAATSLAAPAFAQESADVRQTGEGQADAAPPAVAQAAEEGKARLSIGAGVAYFPDYEGSDEHTWSPIPAMQGTIGGMSITLLANRVSLDLIPNATGPGWDFQLGPVAVVNLNRSKLSAIEDPRIKALGEVDTALEVGGFVGIGRTGLITSDFDKLSVTLSYRHDVTGIHKAGVWTPAINYMTPLSTKTLVGLFATAEIVEDDYARTYFGVTPAGSAASGLPVFTPKGGQKNIAMGGMFTVALTGDLTKGLALVTGFNYSKLLGDFADSPLVSIAGSRHQWTGGAGLALTF</sequence>
<evidence type="ECO:0000313" key="10">
    <source>
        <dbReference type="Proteomes" id="UP000286681"/>
    </source>
</evidence>
<protein>
    <submittedName>
        <fullName evidence="8">MipA/OmpV family protein</fullName>
    </submittedName>
    <submittedName>
        <fullName evidence="7">Structural protein MipA</fullName>
    </submittedName>
</protein>
<dbReference type="AlphaFoldDB" id="A0A1L6J771"/>
<feature type="signal peptide" evidence="6">
    <location>
        <begin position="1"/>
        <end position="21"/>
    </location>
</feature>
<keyword evidence="5" id="KW-0998">Cell outer membrane</keyword>
<name>A0A1L6J771_9SPHN</name>
<evidence type="ECO:0000313" key="8">
    <source>
        <dbReference type="EMBL" id="RSV08163.1"/>
    </source>
</evidence>
<dbReference type="PANTHER" id="PTHR38776">
    <property type="entry name" value="MLTA-INTERACTING PROTEIN-RELATED"/>
    <property type="match status" value="1"/>
</dbReference>
<keyword evidence="4" id="KW-0472">Membrane</keyword>
<dbReference type="KEGG" id="skr:BRX40_04565"/>
<organism evidence="7 9">
    <name type="scientific">Sphingomonas koreensis</name>
    <dbReference type="NCBI Taxonomy" id="93064"/>
    <lineage>
        <taxon>Bacteria</taxon>
        <taxon>Pseudomonadati</taxon>
        <taxon>Pseudomonadota</taxon>
        <taxon>Alphaproteobacteria</taxon>
        <taxon>Sphingomonadales</taxon>
        <taxon>Sphingomonadaceae</taxon>
        <taxon>Sphingomonas</taxon>
    </lineage>
</organism>
<evidence type="ECO:0000313" key="7">
    <source>
        <dbReference type="EMBL" id="APR51802.1"/>
    </source>
</evidence>
<evidence type="ECO:0000256" key="5">
    <source>
        <dbReference type="ARBA" id="ARBA00023237"/>
    </source>
</evidence>
<evidence type="ECO:0000256" key="2">
    <source>
        <dbReference type="ARBA" id="ARBA00005722"/>
    </source>
</evidence>
<dbReference type="GeneID" id="44131828"/>
<dbReference type="STRING" id="93064.BRX40_04565"/>
<dbReference type="EMBL" id="CP018820">
    <property type="protein sequence ID" value="APR51802.1"/>
    <property type="molecule type" value="Genomic_DNA"/>
</dbReference>
<keyword evidence="9" id="KW-1185">Reference proteome</keyword>
<gene>
    <name evidence="7" type="ORF">BRX40_04565</name>
    <name evidence="8" type="ORF">CA257_01445</name>
</gene>
<comment type="similarity">
    <text evidence="2">Belongs to the MipA/OmpV family.</text>
</comment>
<dbReference type="PANTHER" id="PTHR38776:SF1">
    <property type="entry name" value="MLTA-INTERACTING PROTEIN-RELATED"/>
    <property type="match status" value="1"/>
</dbReference>
<evidence type="ECO:0000313" key="9">
    <source>
        <dbReference type="Proteomes" id="UP000185161"/>
    </source>
</evidence>
<dbReference type="InterPro" id="IPR010583">
    <property type="entry name" value="MipA"/>
</dbReference>
<dbReference type="GO" id="GO:0009279">
    <property type="term" value="C:cell outer membrane"/>
    <property type="evidence" value="ECO:0007669"/>
    <property type="project" value="UniProtKB-SubCell"/>
</dbReference>
<keyword evidence="3 6" id="KW-0732">Signal</keyword>
<reference evidence="8 10" key="3">
    <citation type="submission" date="2018-07" db="EMBL/GenBank/DDBJ databases">
        <title>Genomic and Epidemiologic Investigation of an Indolent Hospital Outbreak.</title>
        <authorList>
            <person name="Johnson R.C."/>
            <person name="Deming C."/>
            <person name="Conlan S."/>
            <person name="Zellmer C.J."/>
            <person name="Michelin A.V."/>
            <person name="Lee-Lin S."/>
            <person name="Thomas P.J."/>
            <person name="Park M."/>
            <person name="Weingarten R.A."/>
            <person name="Less J."/>
            <person name="Dekker J.P."/>
            <person name="Frank K.M."/>
            <person name="Musser K.A."/>
            <person name="Mcquiston J.R."/>
            <person name="Henderson D.K."/>
            <person name="Lau A.F."/>
            <person name="Palmore T.N."/>
            <person name="Segre J.A."/>
        </authorList>
    </citation>
    <scope>NUCLEOTIDE SEQUENCE [LARGE SCALE GENOMIC DNA]</scope>
    <source>
        <strain evidence="8 10">SK-NIH.Env10_0317</strain>
    </source>
</reference>
<evidence type="ECO:0000256" key="6">
    <source>
        <dbReference type="SAM" id="SignalP"/>
    </source>
</evidence>
<dbReference type="Proteomes" id="UP000286681">
    <property type="component" value="Unassembled WGS sequence"/>
</dbReference>
<feature type="chain" id="PRO_5041797794" evidence="6">
    <location>
        <begin position="22"/>
        <end position="299"/>
    </location>
</feature>
<dbReference type="EMBL" id="QQWO01000001">
    <property type="protein sequence ID" value="RSV08163.1"/>
    <property type="molecule type" value="Genomic_DNA"/>
</dbReference>
<dbReference type="OrthoDB" id="5462484at2"/>
<reference evidence="7" key="1">
    <citation type="submission" date="2016-12" db="EMBL/GenBank/DDBJ databases">
        <title>Whole genome sequencing of Sphingomonas koreensis.</title>
        <authorList>
            <person name="Conlan S."/>
            <person name="Thomas P.J."/>
            <person name="Mullikin J."/>
            <person name="Palmore T.N."/>
            <person name="Frank K.M."/>
            <person name="Segre J.A."/>
        </authorList>
    </citation>
    <scope>NUCLEOTIDE SEQUENCE</scope>
    <source>
        <strain evidence="7">ABOJV</strain>
    </source>
</reference>
<comment type="subcellular location">
    <subcellularLocation>
        <location evidence="1">Cell outer membrane</location>
    </subcellularLocation>
</comment>
<evidence type="ECO:0000256" key="4">
    <source>
        <dbReference type="ARBA" id="ARBA00023136"/>
    </source>
</evidence>
<dbReference type="RefSeq" id="WP_075150807.1">
    <property type="nucleotide sequence ID" value="NZ_CP018820.1"/>
</dbReference>